<keyword evidence="3" id="KW-0143">Chaperone</keyword>
<dbReference type="CDD" id="cd19499">
    <property type="entry name" value="RecA-like_ClpB_Hsp104-like"/>
    <property type="match status" value="1"/>
</dbReference>
<dbReference type="InterPro" id="IPR003593">
    <property type="entry name" value="AAA+_ATPase"/>
</dbReference>
<evidence type="ECO:0000259" key="5">
    <source>
        <dbReference type="SMART" id="SM00382"/>
    </source>
</evidence>
<dbReference type="Pfam" id="PF10431">
    <property type="entry name" value="ClpB_D2-small"/>
    <property type="match status" value="1"/>
</dbReference>
<organism evidence="7 8">
    <name type="scientific">Candidatus Afipia apatlaquensis</name>
    <dbReference type="NCBI Taxonomy" id="2712852"/>
    <lineage>
        <taxon>Bacteria</taxon>
        <taxon>Pseudomonadati</taxon>
        <taxon>Pseudomonadota</taxon>
        <taxon>Alphaproteobacteria</taxon>
        <taxon>Hyphomicrobiales</taxon>
        <taxon>Nitrobacteraceae</taxon>
        <taxon>Afipia</taxon>
    </lineage>
</organism>
<keyword evidence="2" id="KW-0067">ATP-binding</keyword>
<evidence type="ECO:0000256" key="4">
    <source>
        <dbReference type="SAM" id="MobiDB-lite"/>
    </source>
</evidence>
<reference evidence="7" key="1">
    <citation type="submission" date="2020-02" db="EMBL/GenBank/DDBJ databases">
        <title>Draft genome sequence of Candidatus Afipia apatlaquensis IBT-C3, a potential strain for decolorization of textile dyes.</title>
        <authorList>
            <person name="Sanchez-Reyes A."/>
            <person name="Breton-Deval L."/>
            <person name="Mangelson H."/>
            <person name="Sanchez-Flores A."/>
        </authorList>
    </citation>
    <scope>NUCLEOTIDE SEQUENCE [LARGE SCALE GENOMIC DNA]</scope>
    <source>
        <strain evidence="7">IBT-C3</strain>
    </source>
</reference>
<feature type="domain" description="AAA+ ATPase" evidence="5">
    <location>
        <begin position="156"/>
        <end position="296"/>
    </location>
</feature>
<dbReference type="InterPro" id="IPR003959">
    <property type="entry name" value="ATPase_AAA_core"/>
</dbReference>
<dbReference type="InterPro" id="IPR001270">
    <property type="entry name" value="ClpA/B"/>
</dbReference>
<dbReference type="InterPro" id="IPR041546">
    <property type="entry name" value="ClpA/ClpB_AAA_lid"/>
</dbReference>
<dbReference type="InterPro" id="IPR019489">
    <property type="entry name" value="Clp_ATPase_C"/>
</dbReference>
<keyword evidence="8" id="KW-1185">Reference proteome</keyword>
<dbReference type="InterPro" id="IPR050130">
    <property type="entry name" value="ClpA_ClpB"/>
</dbReference>
<dbReference type="Pfam" id="PF07724">
    <property type="entry name" value="AAA_2"/>
    <property type="match status" value="1"/>
</dbReference>
<dbReference type="GO" id="GO:0005737">
    <property type="term" value="C:cytoplasm"/>
    <property type="evidence" value="ECO:0007669"/>
    <property type="project" value="TreeGrafter"/>
</dbReference>
<dbReference type="PROSITE" id="PS00871">
    <property type="entry name" value="CLPAB_2"/>
    <property type="match status" value="1"/>
</dbReference>
<feature type="non-terminal residue" evidence="7">
    <location>
        <position position="1"/>
    </location>
</feature>
<dbReference type="GO" id="GO:0016887">
    <property type="term" value="F:ATP hydrolysis activity"/>
    <property type="evidence" value="ECO:0007669"/>
    <property type="project" value="InterPro"/>
</dbReference>
<dbReference type="SMART" id="SM01086">
    <property type="entry name" value="ClpB_D2-small"/>
    <property type="match status" value="1"/>
</dbReference>
<dbReference type="InterPro" id="IPR028299">
    <property type="entry name" value="ClpA/B_CS2"/>
</dbReference>
<dbReference type="InterPro" id="IPR027417">
    <property type="entry name" value="P-loop_NTPase"/>
</dbReference>
<keyword evidence="1" id="KW-0547">Nucleotide-binding</keyword>
<evidence type="ECO:0000313" key="8">
    <source>
        <dbReference type="Proteomes" id="UP000480266"/>
    </source>
</evidence>
<gene>
    <name evidence="7" type="ORF">G4V63_24105</name>
</gene>
<sequence>EKDRALVRRFQKIDVNEPTVEDAIGILKGLKPYFEDYHKLKYTNDAIEAAVNLSARYIHDRKLPDKAIDVIDESGAAQMLVPENKRKKTIGIKEIEVTIATMARIPPKSVSKDDAEVLKHLETTLKRTVFGQDKAIEALAASIKLARAGLREPEKPIGSYLFSGPTGVGKTEVAKQLAASLGVELIRFDMSEYMERHTVSRLIGAPPGYVGFDQGGLLTDGVDQHPHCVVLLDEIEKAHPDLYNVLLQIMDHGKLTDHNGKQVNFRNVILIMTTNAGAADLARQAFGFTRNKREGDDQEAINRQFAPEFRNRLDAIVSFAHLNTDVIGMVVEKFVLQLEAQLADRDVTIELSEPPKAWLIEHGYDEQMGARPMARIIQEHVKKPLADEVLFGKLKGGGHVRVVLVKDEQDVDKIGFEFVEGPVTPKPEKLPGSRKRSAPRKPKGGDGPKGPTKPLMKV</sequence>
<dbReference type="Gene3D" id="3.40.50.300">
    <property type="entry name" value="P-loop containing nucleotide triphosphate hydrolases"/>
    <property type="match status" value="1"/>
</dbReference>
<evidence type="ECO:0000256" key="2">
    <source>
        <dbReference type="ARBA" id="ARBA00022840"/>
    </source>
</evidence>
<dbReference type="AlphaFoldDB" id="A0A7C9VR45"/>
<feature type="region of interest" description="Disordered" evidence="4">
    <location>
        <begin position="421"/>
        <end position="458"/>
    </location>
</feature>
<dbReference type="FunFam" id="3.40.50.300:FF:000025">
    <property type="entry name" value="ATP-dependent Clp protease subunit"/>
    <property type="match status" value="1"/>
</dbReference>
<dbReference type="Pfam" id="PF17871">
    <property type="entry name" value="AAA_lid_9"/>
    <property type="match status" value="1"/>
</dbReference>
<dbReference type="Proteomes" id="UP000480266">
    <property type="component" value="Unassembled WGS sequence"/>
</dbReference>
<accession>A0A7C9VR45</accession>
<dbReference type="SMART" id="SM00382">
    <property type="entry name" value="AAA"/>
    <property type="match status" value="1"/>
</dbReference>
<evidence type="ECO:0000256" key="3">
    <source>
        <dbReference type="ARBA" id="ARBA00023186"/>
    </source>
</evidence>
<name>A0A7C9VR45_9BRAD</name>
<feature type="compositionally biased region" description="Basic residues" evidence="4">
    <location>
        <begin position="432"/>
        <end position="442"/>
    </location>
</feature>
<dbReference type="PRINTS" id="PR00300">
    <property type="entry name" value="CLPPROTEASEA"/>
</dbReference>
<feature type="domain" description="Clp ATPase C-terminal" evidence="6">
    <location>
        <begin position="322"/>
        <end position="411"/>
    </location>
</feature>
<dbReference type="EMBL" id="JAAMRR010001219">
    <property type="protein sequence ID" value="NGX98173.1"/>
    <property type="molecule type" value="Genomic_DNA"/>
</dbReference>
<dbReference type="PANTHER" id="PTHR11638">
    <property type="entry name" value="ATP-DEPENDENT CLP PROTEASE"/>
    <property type="match status" value="1"/>
</dbReference>
<dbReference type="GO" id="GO:0034605">
    <property type="term" value="P:cellular response to heat"/>
    <property type="evidence" value="ECO:0007669"/>
    <property type="project" value="TreeGrafter"/>
</dbReference>
<evidence type="ECO:0000259" key="6">
    <source>
        <dbReference type="SMART" id="SM01086"/>
    </source>
</evidence>
<dbReference type="PANTHER" id="PTHR11638:SF111">
    <property type="entry name" value="ATP-DEPENDENT CLP PROTEASE ATP-BINDING SUBUNIT CLPA"/>
    <property type="match status" value="1"/>
</dbReference>
<dbReference type="SUPFAM" id="SSF52540">
    <property type="entry name" value="P-loop containing nucleoside triphosphate hydrolases"/>
    <property type="match status" value="2"/>
</dbReference>
<protein>
    <submittedName>
        <fullName evidence="7">AAA domain-containing protein</fullName>
    </submittedName>
</protein>
<evidence type="ECO:0000256" key="1">
    <source>
        <dbReference type="ARBA" id="ARBA00022741"/>
    </source>
</evidence>
<comment type="caution">
    <text evidence="7">The sequence shown here is derived from an EMBL/GenBank/DDBJ whole genome shotgun (WGS) entry which is preliminary data.</text>
</comment>
<evidence type="ECO:0000313" key="7">
    <source>
        <dbReference type="EMBL" id="NGX98173.1"/>
    </source>
</evidence>
<dbReference type="GO" id="GO:0005524">
    <property type="term" value="F:ATP binding"/>
    <property type="evidence" value="ECO:0007669"/>
    <property type="project" value="UniProtKB-KW"/>
</dbReference>
<proteinExistence type="predicted"/>
<dbReference type="Gene3D" id="1.10.8.60">
    <property type="match status" value="2"/>
</dbReference>
<feature type="compositionally biased region" description="Low complexity" evidence="4">
    <location>
        <begin position="449"/>
        <end position="458"/>
    </location>
</feature>